<feature type="domain" description="Reverse transcriptase" evidence="4">
    <location>
        <begin position="880"/>
        <end position="1151"/>
    </location>
</feature>
<feature type="compositionally biased region" description="Polar residues" evidence="2">
    <location>
        <begin position="406"/>
        <end position="434"/>
    </location>
</feature>
<dbReference type="InterPro" id="IPR052560">
    <property type="entry name" value="RdDP_mobile_element"/>
</dbReference>
<evidence type="ECO:0000259" key="4">
    <source>
        <dbReference type="PROSITE" id="PS50878"/>
    </source>
</evidence>
<dbReference type="Pfam" id="PF00078">
    <property type="entry name" value="RVT_1"/>
    <property type="match status" value="1"/>
</dbReference>
<keyword evidence="1" id="KW-0862">Zinc</keyword>
<dbReference type="InterPro" id="IPR043502">
    <property type="entry name" value="DNA/RNA_pol_sf"/>
</dbReference>
<gene>
    <name evidence="6" type="primary">X-elementORF2_506</name>
    <name evidence="6" type="ORF">AVEN_131889_1</name>
</gene>
<sequence length="1630" mass="185171">MGPLKKPPFSGQPSNQIFDAFFIVKRVTDKNENFSNVSPFLVEKAITGSVGTVKSTKLIHSGDLLVEVASSKQAQQMLKLNALSTIPVSVKPHETLNTCKGVITCGRLLTLPNEEISQELRGQGIKDVRRINIRRDGELIPTKHFILKFHTPRLPEYIKAGYVRCSVRPYIPNSLRCFKCQRFGHSKNNCRGILTCALCAVAGHESTGCTAVEKCVNCQGEHTSFSRSCPKWKLEKEVVATKFKNNISFPEARRLVKEQTPPVGGSYASVMQRNHPAYQTTHCPHCHHVVTMSNFPSTSKSPESVPIASSSVTQNKEKSPAPFSQTCEDLPASQDSSEFKLVKKKKPKIPSKTQSANNNQVTPDTATKFWKTSPFKAYSSAHHKRDKNKTNKNNNENSNAEIANLCSDSSRGNSSDTESDLSVTSAPEVSNTQKNRAKSKSEKSQKLKQAKRGFSQKDLPTKLKKSAHHNSVALGLADRGIVHKDLPSIFGGVPQVPDLKLHPSDEDEDLQMNCDVQQDLETLVDQLPTPFILLGDFNGHSTLWGLDVTNSRGRQIERLISNNCLCLLNKDEKTYFHEPTRTFHSLDLAICSPTLLPLLHFTVGSDLCNSDHFPIIVSYADSGGAIQYPPRYLFQRADWGNFMQLADITESMVSTADITEAVQNVIECFIKSANHTIPKSSPRLRKIRRPWCNEACRDSRREEKKQWNIFRRYPTTENHVAFKRAKALARRIRRRSQRESWINFISSITSSISSKQLWKKVKAANGIYHEFPFPVLNTGNATHSAPLDIANTLGHAFAQVSAHDSYSSDFRTIKNRAERTPLRFTARSALPYNSEFRMYEFQKALSLAHDTSPGPDGITYNMLRHLNTTSLSHLLILFNRIWTEQKYPSQWHEATVIPILKPGKDPSNPLHYRPIALTSCLCKTFERMVNARLIFELEKQGCISPLQSGFRRGRSTFDNLVLLETQIRNAFVRRNHLVSIFFDIEKAYDRTWRYGILLTLFNFGFRGNLPIFLRNFLSHRTFRVRMGNFYSNHFIQTEVVPQGSVLSVTLFIIHLSQILNFLPSYVHGSLYVDDLQISCQGSNMNMIERQLQHAVNKLVAWCDKNGHTISAEKSRCVHFCRKRNIHLDPNIQIRNAPIPVVNDIRFLGVIFDRKLTFLPHILHLRKKCERSLNILKVLSRTSWGADRTSLLRIYQAVILSSMDYGCMVYGSARPTVLRRLDTIHHSALRICSGAFRTSPVESLYVICHQLPLHLRNTRRKFFVAFRAQSVPKHPISQLKFPAFLHRLYAARPSHILPFCKRTKMLLHDSDLNNVSVQLSDFFTFPPWEIPQFSFLNPFSGFDKSSTAPVTFQQLFHHHRYQYSSFLPIFTDGSKSDGHVGCGVVSPSDTLSYRLHNSCSVFTAELVAIFCALQEISPSSQRNFIIYTDSMSALETLSHYDTQMHPVGLEILSILQFLRNKSFNIIFCWVPSHVGISGNETADAIAKFASAVLPRALPYVDIKKFFVSRLFSLWQQKWDLLTNNKLHSVKPSIGLWPILPIRQVDVKLSRLRIGHTRFTHKYLIFGERAPVCPTCHQNFTVHHILIECPSFKSHRVDHFHLSSVTLQDLVGEKHHPNIFNFLKTIGFFMSI</sequence>
<accession>A0A4Y2NDL6</accession>
<dbReference type="GO" id="GO:0003964">
    <property type="term" value="F:RNA-directed DNA polymerase activity"/>
    <property type="evidence" value="ECO:0007669"/>
    <property type="project" value="UniProtKB-KW"/>
</dbReference>
<dbReference type="InterPro" id="IPR000477">
    <property type="entry name" value="RT_dom"/>
</dbReference>
<evidence type="ECO:0000256" key="1">
    <source>
        <dbReference type="PROSITE-ProRule" id="PRU00047"/>
    </source>
</evidence>
<dbReference type="PROSITE" id="PS50879">
    <property type="entry name" value="RNASE_H_1"/>
    <property type="match status" value="1"/>
</dbReference>
<evidence type="ECO:0000256" key="2">
    <source>
        <dbReference type="SAM" id="MobiDB-lite"/>
    </source>
</evidence>
<feature type="region of interest" description="Disordered" evidence="2">
    <location>
        <begin position="294"/>
        <end position="467"/>
    </location>
</feature>
<dbReference type="SUPFAM" id="SSF56672">
    <property type="entry name" value="DNA/RNA polymerases"/>
    <property type="match status" value="1"/>
</dbReference>
<dbReference type="InterPro" id="IPR002156">
    <property type="entry name" value="RNaseH_domain"/>
</dbReference>
<dbReference type="OrthoDB" id="10037236at2759"/>
<dbReference type="PANTHER" id="PTHR36688">
    <property type="entry name" value="ENDO/EXONUCLEASE/PHOSPHATASE DOMAIN-CONTAINING PROTEIN"/>
    <property type="match status" value="1"/>
</dbReference>
<keyword evidence="6" id="KW-0548">Nucleotidyltransferase</keyword>
<proteinExistence type="predicted"/>
<keyword evidence="6" id="KW-0695">RNA-directed DNA polymerase</keyword>
<evidence type="ECO:0000259" key="3">
    <source>
        <dbReference type="PROSITE" id="PS50158"/>
    </source>
</evidence>
<feature type="compositionally biased region" description="Polar residues" evidence="2">
    <location>
        <begin position="294"/>
        <end position="314"/>
    </location>
</feature>
<dbReference type="InterPro" id="IPR001878">
    <property type="entry name" value="Znf_CCHC"/>
</dbReference>
<dbReference type="Proteomes" id="UP000499080">
    <property type="component" value="Unassembled WGS sequence"/>
</dbReference>
<dbReference type="CDD" id="cd09276">
    <property type="entry name" value="Rnase_HI_RT_non_LTR"/>
    <property type="match status" value="1"/>
</dbReference>
<evidence type="ECO:0000259" key="5">
    <source>
        <dbReference type="PROSITE" id="PS50879"/>
    </source>
</evidence>
<protein>
    <submittedName>
        <fullName evidence="6">Putative RNA-directed DNA polymerase from transposon X-element</fullName>
    </submittedName>
</protein>
<feature type="domain" description="CCHC-type" evidence="3">
    <location>
        <begin position="176"/>
        <end position="191"/>
    </location>
</feature>
<dbReference type="PROSITE" id="PS50878">
    <property type="entry name" value="RT_POL"/>
    <property type="match status" value="1"/>
</dbReference>
<reference evidence="6 7" key="1">
    <citation type="journal article" date="2019" name="Sci. Rep.">
        <title>Orb-weaving spider Araneus ventricosus genome elucidates the spidroin gene catalogue.</title>
        <authorList>
            <person name="Kono N."/>
            <person name="Nakamura H."/>
            <person name="Ohtoshi R."/>
            <person name="Moran D.A.P."/>
            <person name="Shinohara A."/>
            <person name="Yoshida Y."/>
            <person name="Fujiwara M."/>
            <person name="Mori M."/>
            <person name="Tomita M."/>
            <person name="Arakawa K."/>
        </authorList>
    </citation>
    <scope>NUCLEOTIDE SEQUENCE [LARGE SCALE GENOMIC DNA]</scope>
</reference>
<keyword evidence="6" id="KW-0808">Transferase</keyword>
<feature type="compositionally biased region" description="Polar residues" evidence="2">
    <location>
        <begin position="353"/>
        <end position="365"/>
    </location>
</feature>
<dbReference type="Gene3D" id="3.30.420.10">
    <property type="entry name" value="Ribonuclease H-like superfamily/Ribonuclease H"/>
    <property type="match status" value="1"/>
</dbReference>
<evidence type="ECO:0000313" key="7">
    <source>
        <dbReference type="Proteomes" id="UP000499080"/>
    </source>
</evidence>
<dbReference type="Pfam" id="PF14529">
    <property type="entry name" value="Exo_endo_phos_2"/>
    <property type="match status" value="1"/>
</dbReference>
<keyword evidence="1" id="KW-0863">Zinc-finger</keyword>
<comment type="caution">
    <text evidence="6">The sequence shown here is derived from an EMBL/GenBank/DDBJ whole genome shotgun (WGS) entry which is preliminary data.</text>
</comment>
<dbReference type="PANTHER" id="PTHR36688:SF2">
    <property type="entry name" value="ENDONUCLEASE_EXONUCLEASE_PHOSPHATASE DOMAIN-CONTAINING PROTEIN"/>
    <property type="match status" value="1"/>
</dbReference>
<evidence type="ECO:0000313" key="6">
    <source>
        <dbReference type="EMBL" id="GBN35906.1"/>
    </source>
</evidence>
<dbReference type="InterPro" id="IPR036691">
    <property type="entry name" value="Endo/exonu/phosph_ase_sf"/>
</dbReference>
<name>A0A4Y2NDL6_ARAVE</name>
<dbReference type="InterPro" id="IPR036397">
    <property type="entry name" value="RNaseH_sf"/>
</dbReference>
<dbReference type="PROSITE" id="PS50158">
    <property type="entry name" value="ZF_CCHC"/>
    <property type="match status" value="1"/>
</dbReference>
<feature type="domain" description="RNase H type-1" evidence="5">
    <location>
        <begin position="1362"/>
        <end position="1490"/>
    </location>
</feature>
<dbReference type="SUPFAM" id="SSF57756">
    <property type="entry name" value="Retrovirus zinc finger-like domains"/>
    <property type="match status" value="1"/>
</dbReference>
<dbReference type="GO" id="GO:0003676">
    <property type="term" value="F:nucleic acid binding"/>
    <property type="evidence" value="ECO:0007669"/>
    <property type="project" value="InterPro"/>
</dbReference>
<dbReference type="InterPro" id="IPR036875">
    <property type="entry name" value="Znf_CCHC_sf"/>
</dbReference>
<dbReference type="SMART" id="SM00343">
    <property type="entry name" value="ZnF_C2HC"/>
    <property type="match status" value="3"/>
</dbReference>
<dbReference type="GO" id="GO:0008270">
    <property type="term" value="F:zinc ion binding"/>
    <property type="evidence" value="ECO:0007669"/>
    <property type="project" value="UniProtKB-KW"/>
</dbReference>
<dbReference type="InterPro" id="IPR005135">
    <property type="entry name" value="Endo/exonuclease/phosphatase"/>
</dbReference>
<keyword evidence="1" id="KW-0479">Metal-binding</keyword>
<dbReference type="SUPFAM" id="SSF56219">
    <property type="entry name" value="DNase I-like"/>
    <property type="match status" value="1"/>
</dbReference>
<dbReference type="Pfam" id="PF00075">
    <property type="entry name" value="RNase_H"/>
    <property type="match status" value="1"/>
</dbReference>
<dbReference type="InterPro" id="IPR012337">
    <property type="entry name" value="RNaseH-like_sf"/>
</dbReference>
<dbReference type="GO" id="GO:0004523">
    <property type="term" value="F:RNA-DNA hybrid ribonuclease activity"/>
    <property type="evidence" value="ECO:0007669"/>
    <property type="project" value="InterPro"/>
</dbReference>
<dbReference type="Gene3D" id="3.60.10.10">
    <property type="entry name" value="Endonuclease/exonuclease/phosphatase"/>
    <property type="match status" value="1"/>
</dbReference>
<dbReference type="EMBL" id="BGPR01008763">
    <property type="protein sequence ID" value="GBN35906.1"/>
    <property type="molecule type" value="Genomic_DNA"/>
</dbReference>
<dbReference type="CDD" id="cd01650">
    <property type="entry name" value="RT_nLTR_like"/>
    <property type="match status" value="1"/>
</dbReference>
<dbReference type="GO" id="GO:0042575">
    <property type="term" value="C:DNA polymerase complex"/>
    <property type="evidence" value="ECO:0007669"/>
    <property type="project" value="UniProtKB-ARBA"/>
</dbReference>
<dbReference type="SUPFAM" id="SSF53098">
    <property type="entry name" value="Ribonuclease H-like"/>
    <property type="match status" value="1"/>
</dbReference>
<keyword evidence="7" id="KW-1185">Reference proteome</keyword>
<organism evidence="6 7">
    <name type="scientific">Araneus ventricosus</name>
    <name type="common">Orbweaver spider</name>
    <name type="synonym">Epeira ventricosa</name>
    <dbReference type="NCBI Taxonomy" id="182803"/>
    <lineage>
        <taxon>Eukaryota</taxon>
        <taxon>Metazoa</taxon>
        <taxon>Ecdysozoa</taxon>
        <taxon>Arthropoda</taxon>
        <taxon>Chelicerata</taxon>
        <taxon>Arachnida</taxon>
        <taxon>Araneae</taxon>
        <taxon>Araneomorphae</taxon>
        <taxon>Entelegynae</taxon>
        <taxon>Araneoidea</taxon>
        <taxon>Araneidae</taxon>
        <taxon>Araneus</taxon>
    </lineage>
</organism>